<dbReference type="PROSITE" id="PS50889">
    <property type="entry name" value="S4"/>
    <property type="match status" value="1"/>
</dbReference>
<keyword evidence="9" id="KW-1185">Reference proteome</keyword>
<dbReference type="InterPro" id="IPR020103">
    <property type="entry name" value="PsdUridine_synth_cat_dom_sf"/>
</dbReference>
<gene>
    <name evidence="8" type="ORF">AMYX_42070</name>
</gene>
<feature type="domain" description="RNA-binding S4" evidence="7">
    <location>
        <begin position="15"/>
        <end position="79"/>
    </location>
</feature>
<feature type="active site" evidence="3">
    <location>
        <position position="131"/>
    </location>
</feature>
<dbReference type="GO" id="GO:0003723">
    <property type="term" value="F:RNA binding"/>
    <property type="evidence" value="ECO:0007669"/>
    <property type="project" value="UniProtKB-KW"/>
</dbReference>
<dbReference type="CDD" id="cd00165">
    <property type="entry name" value="S4"/>
    <property type="match status" value="1"/>
</dbReference>
<evidence type="ECO:0000256" key="1">
    <source>
        <dbReference type="ARBA" id="ARBA00010876"/>
    </source>
</evidence>
<protein>
    <recommendedName>
        <fullName evidence="5">Pseudouridine synthase</fullName>
        <ecNumber evidence="5">5.4.99.-</ecNumber>
    </recommendedName>
</protein>
<dbReference type="GO" id="GO:0120159">
    <property type="term" value="F:rRNA pseudouridine synthase activity"/>
    <property type="evidence" value="ECO:0007669"/>
    <property type="project" value="UniProtKB-ARBA"/>
</dbReference>
<dbReference type="EMBL" id="BJTG01000015">
    <property type="protein sequence ID" value="GEJ59466.1"/>
    <property type="molecule type" value="Genomic_DNA"/>
</dbReference>
<dbReference type="InterPro" id="IPR006145">
    <property type="entry name" value="PsdUridine_synth_RsuA/RluA"/>
</dbReference>
<comment type="similarity">
    <text evidence="1 5">Belongs to the pseudouridine synthase RluA family.</text>
</comment>
<proteinExistence type="inferred from homology"/>
<dbReference type="GO" id="GO:0000455">
    <property type="term" value="P:enzyme-directed rRNA pseudouridine synthesis"/>
    <property type="evidence" value="ECO:0007669"/>
    <property type="project" value="TreeGrafter"/>
</dbReference>
<dbReference type="InterPro" id="IPR036986">
    <property type="entry name" value="S4_RNA-bd_sf"/>
</dbReference>
<keyword evidence="4" id="KW-0694">RNA-binding</keyword>
<dbReference type="SMART" id="SM00363">
    <property type="entry name" value="S4"/>
    <property type="match status" value="1"/>
</dbReference>
<accession>A0A7I9VSP2</accession>
<evidence type="ECO:0000313" key="8">
    <source>
        <dbReference type="EMBL" id="GEJ59466.1"/>
    </source>
</evidence>
<dbReference type="SUPFAM" id="SSF55120">
    <property type="entry name" value="Pseudouridine synthase"/>
    <property type="match status" value="1"/>
</dbReference>
<dbReference type="Gene3D" id="3.30.2350.10">
    <property type="entry name" value="Pseudouridine synthase"/>
    <property type="match status" value="1"/>
</dbReference>
<dbReference type="InterPro" id="IPR006225">
    <property type="entry name" value="PsdUridine_synth_RluC/D"/>
</dbReference>
<evidence type="ECO:0000256" key="3">
    <source>
        <dbReference type="PIRSR" id="PIRSR606225-1"/>
    </source>
</evidence>
<dbReference type="Gene3D" id="3.10.290.10">
    <property type="entry name" value="RNA-binding S4 domain"/>
    <property type="match status" value="1"/>
</dbReference>
<comment type="function">
    <text evidence="5">Responsible for synthesis of pseudouridine from uracil.</text>
</comment>
<dbReference type="NCBIfam" id="TIGR00005">
    <property type="entry name" value="rluA_subfam"/>
    <property type="match status" value="1"/>
</dbReference>
<dbReference type="RefSeq" id="WP_176068991.1">
    <property type="nucleotide sequence ID" value="NZ_BJTG01000015.1"/>
</dbReference>
<organism evidence="8 9">
    <name type="scientific">Anaeromyxobacter diazotrophicus</name>
    <dbReference type="NCBI Taxonomy" id="2590199"/>
    <lineage>
        <taxon>Bacteria</taxon>
        <taxon>Pseudomonadati</taxon>
        <taxon>Myxococcota</taxon>
        <taxon>Myxococcia</taxon>
        <taxon>Myxococcales</taxon>
        <taxon>Cystobacterineae</taxon>
        <taxon>Anaeromyxobacteraceae</taxon>
        <taxon>Anaeromyxobacter</taxon>
    </lineage>
</organism>
<dbReference type="CDD" id="cd02869">
    <property type="entry name" value="PseudoU_synth_RluA_like"/>
    <property type="match status" value="1"/>
</dbReference>
<evidence type="ECO:0000256" key="5">
    <source>
        <dbReference type="RuleBase" id="RU362028"/>
    </source>
</evidence>
<evidence type="ECO:0000256" key="4">
    <source>
        <dbReference type="PROSITE-ProRule" id="PRU00182"/>
    </source>
</evidence>
<dbReference type="Pfam" id="PF00849">
    <property type="entry name" value="PseudoU_synth_2"/>
    <property type="match status" value="1"/>
</dbReference>
<dbReference type="PANTHER" id="PTHR21600">
    <property type="entry name" value="MITOCHONDRIAL RNA PSEUDOURIDINE SYNTHASE"/>
    <property type="match status" value="1"/>
</dbReference>
<dbReference type="InterPro" id="IPR002942">
    <property type="entry name" value="S4_RNA-bd"/>
</dbReference>
<evidence type="ECO:0000313" key="9">
    <source>
        <dbReference type="Proteomes" id="UP000503640"/>
    </source>
</evidence>
<comment type="catalytic activity">
    <reaction evidence="5">
        <text>a uridine in RNA = a pseudouridine in RNA</text>
        <dbReference type="Rhea" id="RHEA:48348"/>
        <dbReference type="Rhea" id="RHEA-COMP:12068"/>
        <dbReference type="Rhea" id="RHEA-COMP:12069"/>
        <dbReference type="ChEBI" id="CHEBI:65314"/>
        <dbReference type="ChEBI" id="CHEBI:65315"/>
    </reaction>
</comment>
<dbReference type="AlphaFoldDB" id="A0A7I9VSP2"/>
<reference evidence="9" key="1">
    <citation type="journal article" date="2020" name="Appl. Environ. Microbiol.">
        <title>Diazotrophic Anaeromyxobacter Isolates from Soils.</title>
        <authorList>
            <person name="Masuda Y."/>
            <person name="Yamanaka H."/>
            <person name="Xu Z.X."/>
            <person name="Shiratori Y."/>
            <person name="Aono T."/>
            <person name="Amachi S."/>
            <person name="Senoo K."/>
            <person name="Itoh H."/>
        </authorList>
    </citation>
    <scope>NUCLEOTIDE SEQUENCE [LARGE SCALE GENOMIC DNA]</scope>
    <source>
        <strain evidence="9">R267</strain>
    </source>
</reference>
<dbReference type="Proteomes" id="UP000503640">
    <property type="component" value="Unassembled WGS sequence"/>
</dbReference>
<sequence length="307" mass="32285">MRRLTLRVAPADAGARLDRFIAEQGAISRGLARRVLDAGGVFLDGHRCKVASRTVRPGQAVVVNLEESGRAAPVVAALDRARLLYADEHLVAVDKPPFVPAQPTLTTDRGALPELVASLVGAPVTVVHRLDRETSGVTVLARTRAAAAALSEAFRTGQPEKTYLALAARAPAPPDGRLEAPLGPDPARPGRRAVLAAGEPAATRYRTLRAGPSGAALVECRPETGRTHQIRVHLAHLGAPLLGDPRYGGPRRVLETSVPRVLLHARRLLLPHPATGAPLAFEAPLPEDFLAVVRALVPGGGDPAEAL</sequence>
<comment type="caution">
    <text evidence="8">The sequence shown here is derived from an EMBL/GenBank/DDBJ whole genome shotgun (WGS) entry which is preliminary data.</text>
</comment>
<keyword evidence="2 5" id="KW-0413">Isomerase</keyword>
<dbReference type="PANTHER" id="PTHR21600:SF87">
    <property type="entry name" value="RNA PSEUDOURIDYLATE SYNTHASE DOMAIN-CONTAINING PROTEIN 1"/>
    <property type="match status" value="1"/>
</dbReference>
<dbReference type="Pfam" id="PF01479">
    <property type="entry name" value="S4"/>
    <property type="match status" value="1"/>
</dbReference>
<dbReference type="InterPro" id="IPR050188">
    <property type="entry name" value="RluA_PseudoU_synthase"/>
</dbReference>
<dbReference type="EC" id="5.4.99.-" evidence="5"/>
<dbReference type="SUPFAM" id="SSF55174">
    <property type="entry name" value="Alpha-L RNA-binding motif"/>
    <property type="match status" value="1"/>
</dbReference>
<evidence type="ECO:0000256" key="6">
    <source>
        <dbReference type="SAM" id="MobiDB-lite"/>
    </source>
</evidence>
<feature type="region of interest" description="Disordered" evidence="6">
    <location>
        <begin position="172"/>
        <end position="191"/>
    </location>
</feature>
<evidence type="ECO:0000256" key="2">
    <source>
        <dbReference type="ARBA" id="ARBA00023235"/>
    </source>
</evidence>
<name>A0A7I9VSP2_9BACT</name>
<evidence type="ECO:0000259" key="7">
    <source>
        <dbReference type="SMART" id="SM00363"/>
    </source>
</evidence>